<feature type="coiled-coil region" evidence="1">
    <location>
        <begin position="41"/>
        <end position="68"/>
    </location>
</feature>
<evidence type="ECO:0000313" key="3">
    <source>
        <dbReference type="Proteomes" id="UP000297540"/>
    </source>
</evidence>
<dbReference type="EMBL" id="SOZE01000037">
    <property type="protein sequence ID" value="TFF33906.1"/>
    <property type="molecule type" value="Genomic_DNA"/>
</dbReference>
<organism evidence="2 3">
    <name type="scientific">Mucilaginibacter psychrotolerans</name>
    <dbReference type="NCBI Taxonomy" id="1524096"/>
    <lineage>
        <taxon>Bacteria</taxon>
        <taxon>Pseudomonadati</taxon>
        <taxon>Bacteroidota</taxon>
        <taxon>Sphingobacteriia</taxon>
        <taxon>Sphingobacteriales</taxon>
        <taxon>Sphingobacteriaceae</taxon>
        <taxon>Mucilaginibacter</taxon>
    </lineage>
</organism>
<sequence length="83" mass="9827">MENLVRQYFYLEEQIDNIGYHLSFYNNMGESKYSEEIVVANRDLEKKKSELNEVVKLLEEENEKAGNIRVNLIKVIQGFIRSI</sequence>
<gene>
    <name evidence="2" type="ORF">E2R66_23805</name>
</gene>
<evidence type="ECO:0000313" key="2">
    <source>
        <dbReference type="EMBL" id="TFF33906.1"/>
    </source>
</evidence>
<keyword evidence="1" id="KW-0175">Coiled coil</keyword>
<proteinExistence type="predicted"/>
<protein>
    <submittedName>
        <fullName evidence="2">Uncharacterized protein</fullName>
    </submittedName>
</protein>
<comment type="caution">
    <text evidence="2">The sequence shown here is derived from an EMBL/GenBank/DDBJ whole genome shotgun (WGS) entry which is preliminary data.</text>
</comment>
<keyword evidence="3" id="KW-1185">Reference proteome</keyword>
<dbReference type="AlphaFoldDB" id="A0A4Y8S590"/>
<dbReference type="RefSeq" id="WP_133235658.1">
    <property type="nucleotide sequence ID" value="NZ_SOZE01000037.1"/>
</dbReference>
<reference evidence="2 3" key="1">
    <citation type="journal article" date="2017" name="Int. J. Syst. Evol. Microbiol.">
        <title>Mucilaginibacterpsychrotolerans sp. nov., isolated from peatlands.</title>
        <authorList>
            <person name="Deng Y."/>
            <person name="Shen L."/>
            <person name="Xu B."/>
            <person name="Liu Y."/>
            <person name="Gu Z."/>
            <person name="Liu H."/>
            <person name="Zhou Y."/>
        </authorList>
    </citation>
    <scope>NUCLEOTIDE SEQUENCE [LARGE SCALE GENOMIC DNA]</scope>
    <source>
        <strain evidence="2 3">NH7-4</strain>
    </source>
</reference>
<evidence type="ECO:0000256" key="1">
    <source>
        <dbReference type="SAM" id="Coils"/>
    </source>
</evidence>
<name>A0A4Y8S590_9SPHI</name>
<accession>A0A4Y8S590</accession>
<dbReference type="Proteomes" id="UP000297540">
    <property type="component" value="Unassembled WGS sequence"/>
</dbReference>